<gene>
    <name evidence="2" type="ORF">GCM10009836_13310</name>
</gene>
<protein>
    <recommendedName>
        <fullName evidence="1">HTH marR-type domain-containing protein</fullName>
    </recommendedName>
</protein>
<dbReference type="InterPro" id="IPR039422">
    <property type="entry name" value="MarR/SlyA-like"/>
</dbReference>
<dbReference type="InterPro" id="IPR036390">
    <property type="entry name" value="WH_DNA-bd_sf"/>
</dbReference>
<sequence>MTEDAVGRDGLVDALVRSAFTTMAVLTRIAAAHDLSLTQLRVLAILRDRRLRMTALAEFLGLEKSTMTGLVARAEERGLLRRLPGEGDGRAVDVVLGAEGVALGHRLRAEVAAALAPSTGELSGPERRRLEDLLDRLVSRP</sequence>
<accession>A0ABN2MSD5</accession>
<dbReference type="PRINTS" id="PR00598">
    <property type="entry name" value="HTHMARR"/>
</dbReference>
<dbReference type="RefSeq" id="WP_344413531.1">
    <property type="nucleotide sequence ID" value="NZ_BAAAQK010000004.1"/>
</dbReference>
<dbReference type="PANTHER" id="PTHR33164">
    <property type="entry name" value="TRANSCRIPTIONAL REGULATOR, MARR FAMILY"/>
    <property type="match status" value="1"/>
</dbReference>
<dbReference type="InterPro" id="IPR036388">
    <property type="entry name" value="WH-like_DNA-bd_sf"/>
</dbReference>
<dbReference type="EMBL" id="BAAAQK010000004">
    <property type="protein sequence ID" value="GAA1836230.1"/>
    <property type="molecule type" value="Genomic_DNA"/>
</dbReference>
<comment type="caution">
    <text evidence="2">The sequence shown here is derived from an EMBL/GenBank/DDBJ whole genome shotgun (WGS) entry which is preliminary data.</text>
</comment>
<dbReference type="Gene3D" id="1.10.10.10">
    <property type="entry name" value="Winged helix-like DNA-binding domain superfamily/Winged helix DNA-binding domain"/>
    <property type="match status" value="1"/>
</dbReference>
<evidence type="ECO:0000259" key="1">
    <source>
        <dbReference type="PROSITE" id="PS50995"/>
    </source>
</evidence>
<feature type="domain" description="HTH marR-type" evidence="1">
    <location>
        <begin position="8"/>
        <end position="139"/>
    </location>
</feature>
<dbReference type="InterPro" id="IPR000835">
    <property type="entry name" value="HTH_MarR-typ"/>
</dbReference>
<proteinExistence type="predicted"/>
<reference evidence="2 3" key="1">
    <citation type="journal article" date="2019" name="Int. J. Syst. Evol. Microbiol.">
        <title>The Global Catalogue of Microorganisms (GCM) 10K type strain sequencing project: providing services to taxonomists for standard genome sequencing and annotation.</title>
        <authorList>
            <consortium name="The Broad Institute Genomics Platform"/>
            <consortium name="The Broad Institute Genome Sequencing Center for Infectious Disease"/>
            <person name="Wu L."/>
            <person name="Ma J."/>
        </authorList>
    </citation>
    <scope>NUCLEOTIDE SEQUENCE [LARGE SCALE GENOMIC DNA]</scope>
    <source>
        <strain evidence="2 3">JCM 16009</strain>
    </source>
</reference>
<organism evidence="2 3">
    <name type="scientific">Pseudonocardia ailaonensis</name>
    <dbReference type="NCBI Taxonomy" id="367279"/>
    <lineage>
        <taxon>Bacteria</taxon>
        <taxon>Bacillati</taxon>
        <taxon>Actinomycetota</taxon>
        <taxon>Actinomycetes</taxon>
        <taxon>Pseudonocardiales</taxon>
        <taxon>Pseudonocardiaceae</taxon>
        <taxon>Pseudonocardia</taxon>
    </lineage>
</organism>
<dbReference type="SMART" id="SM00347">
    <property type="entry name" value="HTH_MARR"/>
    <property type="match status" value="1"/>
</dbReference>
<evidence type="ECO:0000313" key="3">
    <source>
        <dbReference type="Proteomes" id="UP001500449"/>
    </source>
</evidence>
<dbReference type="PANTHER" id="PTHR33164:SF99">
    <property type="entry name" value="MARR FAMILY REGULATORY PROTEIN"/>
    <property type="match status" value="1"/>
</dbReference>
<evidence type="ECO:0000313" key="2">
    <source>
        <dbReference type="EMBL" id="GAA1836230.1"/>
    </source>
</evidence>
<dbReference type="SUPFAM" id="SSF46785">
    <property type="entry name" value="Winged helix' DNA-binding domain"/>
    <property type="match status" value="1"/>
</dbReference>
<dbReference type="Proteomes" id="UP001500449">
    <property type="component" value="Unassembled WGS sequence"/>
</dbReference>
<keyword evidence="3" id="KW-1185">Reference proteome</keyword>
<dbReference type="Pfam" id="PF12802">
    <property type="entry name" value="MarR_2"/>
    <property type="match status" value="1"/>
</dbReference>
<name>A0ABN2MSD5_9PSEU</name>
<dbReference type="PROSITE" id="PS50995">
    <property type="entry name" value="HTH_MARR_2"/>
    <property type="match status" value="1"/>
</dbReference>